<reference evidence="1" key="1">
    <citation type="submission" date="2024-12" db="EMBL/GenBank/DDBJ databases">
        <title>Comparative genomics and development of molecular markers within Purpureocillium lilacinum and among Purpureocillium species.</title>
        <authorList>
            <person name="Yeh Z.-Y."/>
            <person name="Ni N.-T."/>
            <person name="Lo P.-H."/>
            <person name="Mushyakhwo K."/>
            <person name="Lin C.-F."/>
            <person name="Nai Y.-S."/>
        </authorList>
    </citation>
    <scope>NUCLEOTIDE SEQUENCE</scope>
    <source>
        <strain evidence="1">NCHU-NPUST-175</strain>
    </source>
</reference>
<gene>
    <name evidence="1" type="ORF">ACCO45_006570</name>
</gene>
<evidence type="ECO:0000313" key="2">
    <source>
        <dbReference type="Proteomes" id="UP001638806"/>
    </source>
</evidence>
<keyword evidence="2" id="KW-1185">Reference proteome</keyword>
<proteinExistence type="predicted"/>
<evidence type="ECO:0000313" key="1">
    <source>
        <dbReference type="EMBL" id="KAL3958408.1"/>
    </source>
</evidence>
<organism evidence="1 2">
    <name type="scientific">Purpureocillium lilacinum</name>
    <name type="common">Paecilomyces lilacinus</name>
    <dbReference type="NCBI Taxonomy" id="33203"/>
    <lineage>
        <taxon>Eukaryota</taxon>
        <taxon>Fungi</taxon>
        <taxon>Dikarya</taxon>
        <taxon>Ascomycota</taxon>
        <taxon>Pezizomycotina</taxon>
        <taxon>Sordariomycetes</taxon>
        <taxon>Hypocreomycetidae</taxon>
        <taxon>Hypocreales</taxon>
        <taxon>Ophiocordycipitaceae</taxon>
        <taxon>Purpureocillium</taxon>
    </lineage>
</organism>
<comment type="caution">
    <text evidence="1">The sequence shown here is derived from an EMBL/GenBank/DDBJ whole genome shotgun (WGS) entry which is preliminary data.</text>
</comment>
<accession>A0ACC4DQL9</accession>
<sequence length="195" mass="21572">MTCLPSTLQSAGLWLSVPESPACPPAGFGPRSPWARCRSTNSRSGGSSWLRWNIKFYFFAGRPPIRLATAAAERRLWVHAHQRRPGILPGGVRVGGVGYPWPLLARAGKQTFAFHLVVCTAVQHETAQTSRRPSRVDDERRQRIRLEHRLANVHPIPLAHDTTALDTKPPAPDRLPLRAAPHHLPSPPIASPIVR</sequence>
<dbReference type="EMBL" id="JBGNUJ010000006">
    <property type="protein sequence ID" value="KAL3958408.1"/>
    <property type="molecule type" value="Genomic_DNA"/>
</dbReference>
<dbReference type="Proteomes" id="UP001638806">
    <property type="component" value="Unassembled WGS sequence"/>
</dbReference>
<name>A0ACC4DQL9_PURLI</name>
<protein>
    <submittedName>
        <fullName evidence="1">Uncharacterized protein</fullName>
    </submittedName>
</protein>